<dbReference type="EMBL" id="BKDJ01000001">
    <property type="protein sequence ID" value="GER21997.1"/>
    <property type="molecule type" value="Genomic_DNA"/>
</dbReference>
<organism evidence="3 4">
    <name type="scientific">Zafaria cholistanensis</name>
    <dbReference type="NCBI Taxonomy" id="1682741"/>
    <lineage>
        <taxon>Bacteria</taxon>
        <taxon>Bacillati</taxon>
        <taxon>Actinomycetota</taxon>
        <taxon>Actinomycetes</taxon>
        <taxon>Micrococcales</taxon>
        <taxon>Micrococcaceae</taxon>
        <taxon>Zafaria</taxon>
    </lineage>
</organism>
<name>A0A5A7NPR0_9MICC</name>
<dbReference type="PANTHER" id="PTHR48081:SF8">
    <property type="entry name" value="ALPHA_BETA HYDROLASE FOLD-3 DOMAIN-CONTAINING PROTEIN-RELATED"/>
    <property type="match status" value="1"/>
</dbReference>
<keyword evidence="1" id="KW-0378">Hydrolase</keyword>
<dbReference type="AlphaFoldDB" id="A0A5A7NPR0"/>
<dbReference type="PANTHER" id="PTHR48081">
    <property type="entry name" value="AB HYDROLASE SUPERFAMILY PROTEIN C4A8.06C"/>
    <property type="match status" value="1"/>
</dbReference>
<reference evidence="3 4" key="1">
    <citation type="submission" date="2019-09" db="EMBL/GenBank/DDBJ databases">
        <title>Arthrobacter zafarii sp. nov., a moderately thermotolerant and halotolerant actinobacterium isolated from Cholistan desert soil of Pakistan.</title>
        <authorList>
            <person name="Amin A."/>
            <person name="Ahmed I."/>
            <person name="Khalid N."/>
            <person name="Schumann P."/>
            <person name="Busse H.J."/>
            <person name="Khan I.U."/>
            <person name="Li S."/>
            <person name="Li W.J."/>
        </authorList>
    </citation>
    <scope>NUCLEOTIDE SEQUENCE [LARGE SCALE GENOMIC DNA]</scope>
    <source>
        <strain evidence="3 4">NCCP-1664</strain>
    </source>
</reference>
<dbReference type="InterPro" id="IPR013094">
    <property type="entry name" value="AB_hydrolase_3"/>
</dbReference>
<proteinExistence type="predicted"/>
<evidence type="ECO:0000256" key="1">
    <source>
        <dbReference type="ARBA" id="ARBA00022801"/>
    </source>
</evidence>
<keyword evidence="4" id="KW-1185">Reference proteome</keyword>
<gene>
    <name evidence="3" type="ORF">NCCP1664_04940</name>
</gene>
<evidence type="ECO:0000313" key="4">
    <source>
        <dbReference type="Proteomes" id="UP000325307"/>
    </source>
</evidence>
<protein>
    <recommendedName>
        <fullName evidence="2">Alpha/beta hydrolase fold-3 domain-containing protein</fullName>
    </recommendedName>
</protein>
<accession>A0A5A7NPR0</accession>
<sequence length="380" mass="41495">MDRVTKGCTRPCWTIRLSKHYRLRRHYRLWKHHRLHSGSLTSSLNSSLTHEENELALDQATLAFLQAGAEAAGPDALPMWRMSPAEARTAAAAMNTAFGSGPAMGSTEEHTLTGWDGGTFRIRVHVPLPAPHSVFIYLHGGGWVLGDLEGYDTLARQLADKSGAAVVLVEYRKAPEHPFPAAVEDAWTALQWAAAHATRLAGADAPLFVGGDSAGGNLAAVMALRSRERGGPALARQFLIYPVTDADFSRASYAEPQNQTLLTAELMQWFWDHYLPDAQHRTAPEASPLRAADLAGLAPAFVVTAEHDVLRDEGEDYAERLRRAGNEVEFHRWPGQMHGFFSRVNLLPASAEVMDLVAGAVHDDVADALDARFAVLRVDA</sequence>
<dbReference type="Pfam" id="PF07859">
    <property type="entry name" value="Abhydrolase_3"/>
    <property type="match status" value="1"/>
</dbReference>
<dbReference type="GO" id="GO:0016787">
    <property type="term" value="F:hydrolase activity"/>
    <property type="evidence" value="ECO:0007669"/>
    <property type="project" value="UniProtKB-KW"/>
</dbReference>
<dbReference type="InterPro" id="IPR029058">
    <property type="entry name" value="AB_hydrolase_fold"/>
</dbReference>
<dbReference type="Proteomes" id="UP000325307">
    <property type="component" value="Unassembled WGS sequence"/>
</dbReference>
<dbReference type="SUPFAM" id="SSF53474">
    <property type="entry name" value="alpha/beta-Hydrolases"/>
    <property type="match status" value="1"/>
</dbReference>
<feature type="domain" description="Alpha/beta hydrolase fold-3" evidence="2">
    <location>
        <begin position="136"/>
        <end position="341"/>
    </location>
</feature>
<comment type="caution">
    <text evidence="3">The sequence shown here is derived from an EMBL/GenBank/DDBJ whole genome shotgun (WGS) entry which is preliminary data.</text>
</comment>
<evidence type="ECO:0000259" key="2">
    <source>
        <dbReference type="Pfam" id="PF07859"/>
    </source>
</evidence>
<dbReference type="InterPro" id="IPR050300">
    <property type="entry name" value="GDXG_lipolytic_enzyme"/>
</dbReference>
<dbReference type="Gene3D" id="3.40.50.1820">
    <property type="entry name" value="alpha/beta hydrolase"/>
    <property type="match status" value="1"/>
</dbReference>
<evidence type="ECO:0000313" key="3">
    <source>
        <dbReference type="EMBL" id="GER21997.1"/>
    </source>
</evidence>